<evidence type="ECO:0000313" key="1">
    <source>
        <dbReference type="EMBL" id="OUS18694.1"/>
    </source>
</evidence>
<dbReference type="PANTHER" id="PTHR36451:SF1">
    <property type="entry name" value="OMEGA-HYDROXY-BETA-DIHYDROMENAQUINONE-9 SULFOTRANSFERASE STF3"/>
    <property type="match status" value="1"/>
</dbReference>
<protein>
    <recommendedName>
        <fullName evidence="3">Sulfotransferase</fullName>
    </recommendedName>
</protein>
<name>A0A1Z8B7W8_9FLAO</name>
<dbReference type="RefSeq" id="WP_303685999.1">
    <property type="nucleotide sequence ID" value="NZ_CAJXYO010000036.1"/>
</dbReference>
<dbReference type="SUPFAM" id="SSF52540">
    <property type="entry name" value="P-loop containing nucleoside triphosphate hydrolases"/>
    <property type="match status" value="1"/>
</dbReference>
<dbReference type="InterPro" id="IPR052736">
    <property type="entry name" value="Stf3_sulfotransferase"/>
</dbReference>
<dbReference type="AlphaFoldDB" id="A0A1Z8B7W8"/>
<dbReference type="PANTHER" id="PTHR36451">
    <property type="entry name" value="PAPS-DEPENDENT SULFOTRANSFERASE STF3"/>
    <property type="match status" value="1"/>
</dbReference>
<dbReference type="Pfam" id="PF13469">
    <property type="entry name" value="Sulfotransfer_3"/>
    <property type="match status" value="1"/>
</dbReference>
<sequence length="313" mass="37189">MKEEQLVFIVSQPRAGSTFLQNLLSNNQDVNTCSEPWILLHFANQFKSDLVTGKYNNEYANIAFKDYLSKHEKFEFKNHLKALLLKIYEPLSVDHKIVIDKTPRYWEILDEIVELFPSCKVIVLKRDPLDVVRSIIRTWNIKNFDDLSRYKRDIIIGPRRIHEFCIQHKENENVYQLKYEDLITDTKSVTNSLYKWLRIDFKDEYLDIKNNLKTKGLFGDPFQNENKFTVNQTKSKKLSSKFEKLLKGYYNHLGTSFLSDYGNYDKRAIDSKKSISFYYYLHLANANNLDPNYVSFISKCKRLFATLYIRYLN</sequence>
<accession>A0A1Z8B7W8</accession>
<reference evidence="2" key="1">
    <citation type="journal article" date="2017" name="Proc. Natl. Acad. Sci. U.S.A.">
        <title>Simulation of Deepwater Horizon oil plume reveals substrate specialization within a complex community of hydrocarbon-degraders.</title>
        <authorList>
            <person name="Hu P."/>
            <person name="Dubinsky E.A."/>
            <person name="Probst A.J."/>
            <person name="Wang J."/>
            <person name="Sieber C.M.K."/>
            <person name="Tom L.M."/>
            <person name="Gardinali P."/>
            <person name="Banfield J.F."/>
            <person name="Atlas R.M."/>
            <person name="Andersen G.L."/>
        </authorList>
    </citation>
    <scope>NUCLEOTIDE SEQUENCE [LARGE SCALE GENOMIC DNA]</scope>
</reference>
<gene>
    <name evidence="1" type="ORF">A9Q93_03495</name>
</gene>
<organism evidence="1 2">
    <name type="scientific">Nonlabens dokdonensis</name>
    <dbReference type="NCBI Taxonomy" id="328515"/>
    <lineage>
        <taxon>Bacteria</taxon>
        <taxon>Pseudomonadati</taxon>
        <taxon>Bacteroidota</taxon>
        <taxon>Flavobacteriia</taxon>
        <taxon>Flavobacteriales</taxon>
        <taxon>Flavobacteriaceae</taxon>
        <taxon>Nonlabens</taxon>
    </lineage>
</organism>
<dbReference type="EMBL" id="MAAX01000059">
    <property type="protein sequence ID" value="OUS18694.1"/>
    <property type="molecule type" value="Genomic_DNA"/>
</dbReference>
<comment type="caution">
    <text evidence="1">The sequence shown here is derived from an EMBL/GenBank/DDBJ whole genome shotgun (WGS) entry which is preliminary data.</text>
</comment>
<evidence type="ECO:0008006" key="3">
    <source>
        <dbReference type="Google" id="ProtNLM"/>
    </source>
</evidence>
<dbReference type="InterPro" id="IPR027417">
    <property type="entry name" value="P-loop_NTPase"/>
</dbReference>
<dbReference type="Gene3D" id="3.40.50.300">
    <property type="entry name" value="P-loop containing nucleotide triphosphate hydrolases"/>
    <property type="match status" value="1"/>
</dbReference>
<dbReference type="Proteomes" id="UP000196102">
    <property type="component" value="Unassembled WGS sequence"/>
</dbReference>
<proteinExistence type="predicted"/>
<evidence type="ECO:0000313" key="2">
    <source>
        <dbReference type="Proteomes" id="UP000196102"/>
    </source>
</evidence>